<dbReference type="Proteomes" id="UP000466345">
    <property type="component" value="Unassembled WGS sequence"/>
</dbReference>
<dbReference type="EMBL" id="WEGJ01000016">
    <property type="protein sequence ID" value="MQY13926.1"/>
    <property type="molecule type" value="Genomic_DNA"/>
</dbReference>
<evidence type="ECO:0000313" key="1">
    <source>
        <dbReference type="EMBL" id="MQY13926.1"/>
    </source>
</evidence>
<organism evidence="1 2">
    <name type="scientific">Streptomyces smaragdinus</name>
    <dbReference type="NCBI Taxonomy" id="2585196"/>
    <lineage>
        <taxon>Bacteria</taxon>
        <taxon>Bacillati</taxon>
        <taxon>Actinomycetota</taxon>
        <taxon>Actinomycetes</taxon>
        <taxon>Kitasatosporales</taxon>
        <taxon>Streptomycetaceae</taxon>
        <taxon>Streptomyces</taxon>
    </lineage>
</organism>
<dbReference type="AlphaFoldDB" id="A0A7K0CKD1"/>
<dbReference type="RefSeq" id="WP_153454080.1">
    <property type="nucleotide sequence ID" value="NZ_WEGJ01000016.1"/>
</dbReference>
<dbReference type="InterPro" id="IPR003615">
    <property type="entry name" value="HNH_nuc"/>
</dbReference>
<reference evidence="1 2" key="1">
    <citation type="submission" date="2019-10" db="EMBL/GenBank/DDBJ databases">
        <title>Streptomyces smaragdinus sp. nov. and Streptomyces fabii sp. nov., isolated from the gut of fungus growing-termite Macrotermes natalensis.</title>
        <authorList>
            <person name="Schwitalla J."/>
            <person name="Benndorf R."/>
            <person name="Martin K."/>
            <person name="De Beer W."/>
            <person name="Kaster A.-K."/>
            <person name="Vollmers J."/>
            <person name="Poulsen M."/>
            <person name="Beemelmanns C."/>
        </authorList>
    </citation>
    <scope>NUCLEOTIDE SEQUENCE [LARGE SCALE GENOMIC DNA]</scope>
    <source>
        <strain evidence="1 2">RB5</strain>
    </source>
</reference>
<gene>
    <name evidence="1" type="ORF">SRB5_40840</name>
</gene>
<name>A0A7K0CKD1_9ACTN</name>
<sequence length="274" mass="30417">MCVRLPAPDILAATAAESSSLVDMMRRLELPLTSRQRRYLGDRLGHYGIATPHFQAEPLPPRPRRAYARETLEAAAGESADFTEFLERLGVPVGEPYFYLRKRLSHFGIDTSHWTAEGRRGSPTGDAQELASAVAEAQSMAGVLRALGQPVNTSTRRRISNRIQSLGLSTSHFTGQAHQKGRPSSNRKTAEQILCRRPPGSLRTPARLLRRALHECGVPAVCAECGQGDTWRGRRIVLEIDHRNGDRLDDRPTNLRYLCPNCHSQTATYCRTGP</sequence>
<dbReference type="CDD" id="cd00085">
    <property type="entry name" value="HNHc"/>
    <property type="match status" value="1"/>
</dbReference>
<protein>
    <recommendedName>
        <fullName evidence="3">HNH endonuclease</fullName>
    </recommendedName>
</protein>
<comment type="caution">
    <text evidence="1">The sequence shown here is derived from an EMBL/GenBank/DDBJ whole genome shotgun (WGS) entry which is preliminary data.</text>
</comment>
<evidence type="ECO:0008006" key="3">
    <source>
        <dbReference type="Google" id="ProtNLM"/>
    </source>
</evidence>
<proteinExistence type="predicted"/>
<dbReference type="OrthoDB" id="2085958at2"/>
<accession>A0A7K0CKD1</accession>
<evidence type="ECO:0000313" key="2">
    <source>
        <dbReference type="Proteomes" id="UP000466345"/>
    </source>
</evidence>
<keyword evidence="2" id="KW-1185">Reference proteome</keyword>